<sequence length="259" mass="27832">MKTPTLLKTAGRARPVIETAGALASAYLRLVRRTNSFVQEPPGFVDAIAPELPAIVAMWHGQHFMVHYAWPPRARVAALISRHEDGEINAAILRRMRVEPIRGSGGKGAVKTRLHGGAAALRAMARSLGQGRTVVMTADVPKVSRRAGLGIVTLARLTGRPIYPIAVVTSRRFDFRSWDRASMGKPFGRGAMVLGDAVRVARDADDAALEVARCAVETGLDAVHARAYALVGARDPGARDPDAIDPEAIDPEVWDRASP</sequence>
<feature type="region of interest" description="Disordered" evidence="1">
    <location>
        <begin position="235"/>
        <end position="259"/>
    </location>
</feature>
<evidence type="ECO:0000259" key="2">
    <source>
        <dbReference type="Pfam" id="PF04028"/>
    </source>
</evidence>
<feature type="domain" description="DUF374" evidence="2">
    <location>
        <begin position="70"/>
        <end position="143"/>
    </location>
</feature>
<reference evidence="3 4" key="1">
    <citation type="submission" date="2018-09" db="EMBL/GenBank/DDBJ databases">
        <authorList>
            <person name="Grouzdev D.S."/>
            <person name="Krutkina M.S."/>
        </authorList>
    </citation>
    <scope>NUCLEOTIDE SEQUENCE [LARGE SCALE GENOMIC DNA]</scope>
    <source>
        <strain evidence="3 4">RmlP001</strain>
    </source>
</reference>
<evidence type="ECO:0000256" key="1">
    <source>
        <dbReference type="SAM" id="MobiDB-lite"/>
    </source>
</evidence>
<dbReference type="InterPro" id="IPR007172">
    <property type="entry name" value="DUF374"/>
</dbReference>
<protein>
    <submittedName>
        <fullName evidence="3">DUF374 domain-containing protein</fullName>
    </submittedName>
</protein>
<dbReference type="AlphaFoldDB" id="A0A4Q2RD43"/>
<feature type="compositionally biased region" description="Acidic residues" evidence="1">
    <location>
        <begin position="243"/>
        <end position="252"/>
    </location>
</feature>
<organism evidence="3 4">
    <name type="scientific">Lichenibacterium ramalinae</name>
    <dbReference type="NCBI Taxonomy" id="2316527"/>
    <lineage>
        <taxon>Bacteria</taxon>
        <taxon>Pseudomonadati</taxon>
        <taxon>Pseudomonadota</taxon>
        <taxon>Alphaproteobacteria</taxon>
        <taxon>Hyphomicrobiales</taxon>
        <taxon>Lichenihabitantaceae</taxon>
        <taxon>Lichenibacterium</taxon>
    </lineage>
</organism>
<dbReference type="CDD" id="cd07983">
    <property type="entry name" value="LPLAT_DUF374-like"/>
    <property type="match status" value="1"/>
</dbReference>
<accession>A0A4Q2RD43</accession>
<reference evidence="3 4" key="2">
    <citation type="submission" date="2019-02" db="EMBL/GenBank/DDBJ databases">
        <title>'Lichenibacterium ramalinii' gen. nov. sp. nov., 'Lichenibacterium minor' gen. nov. sp. nov.</title>
        <authorList>
            <person name="Pankratov T."/>
        </authorList>
    </citation>
    <scope>NUCLEOTIDE SEQUENCE [LARGE SCALE GENOMIC DNA]</scope>
    <source>
        <strain evidence="3 4">RmlP001</strain>
    </source>
</reference>
<evidence type="ECO:0000313" key="4">
    <source>
        <dbReference type="Proteomes" id="UP000289411"/>
    </source>
</evidence>
<dbReference type="OrthoDB" id="9810508at2"/>
<evidence type="ECO:0000313" key="3">
    <source>
        <dbReference type="EMBL" id="RYB05108.1"/>
    </source>
</evidence>
<dbReference type="Pfam" id="PF04028">
    <property type="entry name" value="DUF374"/>
    <property type="match status" value="1"/>
</dbReference>
<name>A0A4Q2RD43_9HYPH</name>
<proteinExistence type="predicted"/>
<dbReference type="EMBL" id="QYBC01000008">
    <property type="protein sequence ID" value="RYB05108.1"/>
    <property type="molecule type" value="Genomic_DNA"/>
</dbReference>
<gene>
    <name evidence="3" type="ORF">D3272_11000</name>
</gene>
<comment type="caution">
    <text evidence="3">The sequence shown here is derived from an EMBL/GenBank/DDBJ whole genome shotgun (WGS) entry which is preliminary data.</text>
</comment>
<dbReference type="Proteomes" id="UP000289411">
    <property type="component" value="Unassembled WGS sequence"/>
</dbReference>
<keyword evidence="4" id="KW-1185">Reference proteome</keyword>